<gene>
    <name evidence="1" type="ORF">EMO91_11740</name>
</gene>
<dbReference type="SFLD" id="SFLDG01144">
    <property type="entry name" value="C2.B.4:_PGP_Like"/>
    <property type="match status" value="1"/>
</dbReference>
<dbReference type="Gene3D" id="3.30.1240.10">
    <property type="match status" value="1"/>
</dbReference>
<evidence type="ECO:0000313" key="2">
    <source>
        <dbReference type="Proteomes" id="UP000410049"/>
    </source>
</evidence>
<dbReference type="Pfam" id="PF08282">
    <property type="entry name" value="Hydrolase_3"/>
    <property type="match status" value="1"/>
</dbReference>
<keyword evidence="1" id="KW-0378">Hydrolase</keyword>
<dbReference type="Proteomes" id="UP000410049">
    <property type="component" value="Unassembled WGS sequence"/>
</dbReference>
<name>A0A5M9ZGD7_9BIFI</name>
<dbReference type="PROSITE" id="PS01229">
    <property type="entry name" value="COF_2"/>
    <property type="match status" value="1"/>
</dbReference>
<dbReference type="InterPro" id="IPR000150">
    <property type="entry name" value="Cof"/>
</dbReference>
<dbReference type="NCBIfam" id="TIGR00099">
    <property type="entry name" value="Cof-subfamily"/>
    <property type="match status" value="1"/>
</dbReference>
<dbReference type="InterPro" id="IPR023214">
    <property type="entry name" value="HAD_sf"/>
</dbReference>
<dbReference type="CDD" id="cd07517">
    <property type="entry name" value="HAD_HPP"/>
    <property type="match status" value="1"/>
</dbReference>
<dbReference type="GO" id="GO:0000287">
    <property type="term" value="F:magnesium ion binding"/>
    <property type="evidence" value="ECO:0007669"/>
    <property type="project" value="TreeGrafter"/>
</dbReference>
<dbReference type="GO" id="GO:0005829">
    <property type="term" value="C:cytosol"/>
    <property type="evidence" value="ECO:0007669"/>
    <property type="project" value="TreeGrafter"/>
</dbReference>
<proteinExistence type="predicted"/>
<dbReference type="PANTHER" id="PTHR10000">
    <property type="entry name" value="PHOSPHOSERINE PHOSPHATASE"/>
    <property type="match status" value="1"/>
</dbReference>
<dbReference type="PANTHER" id="PTHR10000:SF25">
    <property type="entry name" value="PHOSPHATASE YKRA-RELATED"/>
    <property type="match status" value="1"/>
</dbReference>
<reference evidence="1 2" key="1">
    <citation type="journal article" date="2019" name="Syst. Appl. Microbiol.">
        <title>Characterization of Bifidobacterium species in feaces of the Egyptian fruit bat: Description of B. vespertilionis sp. nov. and B. rousetti sp. nov.</title>
        <authorList>
            <person name="Modesto M."/>
            <person name="Satti M."/>
            <person name="Watanabe K."/>
            <person name="Puglisi E."/>
            <person name="Morelli L."/>
            <person name="Huang C.-H."/>
            <person name="Liou J.-S."/>
            <person name="Miyashita M."/>
            <person name="Tamura T."/>
            <person name="Saito S."/>
            <person name="Mori K."/>
            <person name="Huang L."/>
            <person name="Sciavilla P."/>
            <person name="Sandri C."/>
            <person name="Spiezio C."/>
            <person name="Vitali F."/>
            <person name="Cavalieri D."/>
            <person name="Perpetuini G."/>
            <person name="Tofalo R."/>
            <person name="Bonetti A."/>
            <person name="Arita M."/>
            <person name="Mattarelli P."/>
        </authorList>
    </citation>
    <scope>NUCLEOTIDE SEQUENCE [LARGE SCALE GENOMIC DNA]</scope>
    <source>
        <strain evidence="1 2">RST17</strain>
    </source>
</reference>
<comment type="caution">
    <text evidence="1">The sequence shown here is derived from an EMBL/GenBank/DDBJ whole genome shotgun (WGS) entry which is preliminary data.</text>
</comment>
<sequence>MGNNAIIRRNDTAAGITDAKFESTDIRGTEVTGAGIPGTGINETDIKGTDINGTDINGTDIKAVFFDIDGTLTSFTTHVVPDSTVEAIHRLQALGIKVLICTGRAPSQMGVVLDTMPVRFDGIVAFNGQYCFDDSGYFEAQPLGSADIRVILDWLDRNPDVVCNFGEKDYVYFNHANDKLRATWAKLGKTAPTTHFDDPRLRTATHETFQISPFIDPDQEAELVALCRNVRGVRWHPDFTDLIPADGGKPRGIQRFMAHYGIAREQTMAFGDGGNDTAMLAYAGIGVAMGNATEEPKAAADYVTDDVDHDGVLHALQHFGVLE</sequence>
<accession>A0A5M9ZGD7</accession>
<dbReference type="GO" id="GO:0016791">
    <property type="term" value="F:phosphatase activity"/>
    <property type="evidence" value="ECO:0007669"/>
    <property type="project" value="TreeGrafter"/>
</dbReference>
<dbReference type="EMBL" id="RZUH01000013">
    <property type="protein sequence ID" value="KAA8825843.1"/>
    <property type="molecule type" value="Genomic_DNA"/>
</dbReference>
<dbReference type="InterPro" id="IPR006379">
    <property type="entry name" value="HAD-SF_hydro_IIB"/>
</dbReference>
<dbReference type="Gene3D" id="3.40.50.1000">
    <property type="entry name" value="HAD superfamily/HAD-like"/>
    <property type="match status" value="1"/>
</dbReference>
<dbReference type="SUPFAM" id="SSF56784">
    <property type="entry name" value="HAD-like"/>
    <property type="match status" value="1"/>
</dbReference>
<dbReference type="InterPro" id="IPR036412">
    <property type="entry name" value="HAD-like_sf"/>
</dbReference>
<evidence type="ECO:0000313" key="1">
    <source>
        <dbReference type="EMBL" id="KAA8825843.1"/>
    </source>
</evidence>
<organism evidence="1 2">
    <name type="scientific">Bifidobacterium myosotis</name>
    <dbReference type="NCBI Taxonomy" id="1630166"/>
    <lineage>
        <taxon>Bacteria</taxon>
        <taxon>Bacillati</taxon>
        <taxon>Actinomycetota</taxon>
        <taxon>Actinomycetes</taxon>
        <taxon>Bifidobacteriales</taxon>
        <taxon>Bifidobacteriaceae</taxon>
        <taxon>Bifidobacterium</taxon>
    </lineage>
</organism>
<protein>
    <submittedName>
        <fullName evidence="1">Cof-type HAD-IIB family hydrolase</fullName>
    </submittedName>
</protein>
<dbReference type="SFLD" id="SFLDS00003">
    <property type="entry name" value="Haloacid_Dehalogenase"/>
    <property type="match status" value="1"/>
</dbReference>
<dbReference type="SFLD" id="SFLDG01140">
    <property type="entry name" value="C2.B:_Phosphomannomutase_and_P"/>
    <property type="match status" value="1"/>
</dbReference>
<dbReference type="AlphaFoldDB" id="A0A5M9ZGD7"/>
<dbReference type="NCBIfam" id="TIGR01484">
    <property type="entry name" value="HAD-SF-IIB"/>
    <property type="match status" value="1"/>
</dbReference>